<dbReference type="GO" id="GO:0008757">
    <property type="term" value="F:S-adenosylmethionine-dependent methyltransferase activity"/>
    <property type="evidence" value="ECO:0007669"/>
    <property type="project" value="InterPro"/>
</dbReference>
<name>A0A231V3B2_9HYPH</name>
<comment type="caution">
    <text evidence="2">The sequence shown here is derived from an EMBL/GenBank/DDBJ whole genome shotgun (WGS) entry which is preliminary data.</text>
</comment>
<feature type="domain" description="Methyltransferase type 11" evidence="1">
    <location>
        <begin position="86"/>
        <end position="129"/>
    </location>
</feature>
<protein>
    <submittedName>
        <fullName evidence="2">SAM-dependent methyltransferase</fullName>
    </submittedName>
</protein>
<reference evidence="3" key="1">
    <citation type="journal article" date="2017" name="Int. J. Syst. Evol. Microbiol.">
        <title>Notoacmeibacter marinus gen. nov., sp. nov., isolated from the gut of a limpet and proposal of Notoacmeibacteraceae fam. nov. in the order Rhizobiales of the class Alphaproteobacteria.</title>
        <authorList>
            <person name="Huang Z."/>
            <person name="Guo F."/>
            <person name="Lai Q."/>
        </authorList>
    </citation>
    <scope>NUCLEOTIDE SEQUENCE [LARGE SCALE GENOMIC DNA]</scope>
    <source>
        <strain evidence="3">XMTR2A4</strain>
    </source>
</reference>
<dbReference type="GO" id="GO:0032259">
    <property type="term" value="P:methylation"/>
    <property type="evidence" value="ECO:0007669"/>
    <property type="project" value="UniProtKB-KW"/>
</dbReference>
<evidence type="ECO:0000313" key="2">
    <source>
        <dbReference type="EMBL" id="OXT02675.1"/>
    </source>
</evidence>
<dbReference type="SUPFAM" id="SSF53335">
    <property type="entry name" value="S-adenosyl-L-methionine-dependent methyltransferases"/>
    <property type="match status" value="1"/>
</dbReference>
<dbReference type="AlphaFoldDB" id="A0A231V3B2"/>
<dbReference type="InterPro" id="IPR029063">
    <property type="entry name" value="SAM-dependent_MTases_sf"/>
</dbReference>
<evidence type="ECO:0000313" key="3">
    <source>
        <dbReference type="Proteomes" id="UP000215405"/>
    </source>
</evidence>
<dbReference type="Gene3D" id="3.40.50.150">
    <property type="entry name" value="Vaccinia Virus protein VP39"/>
    <property type="match status" value="1"/>
</dbReference>
<dbReference type="InterPro" id="IPR013216">
    <property type="entry name" value="Methyltransf_11"/>
</dbReference>
<dbReference type="Proteomes" id="UP000215405">
    <property type="component" value="Unassembled WGS sequence"/>
</dbReference>
<accession>A0A231V3B2</accession>
<dbReference type="Pfam" id="PF08241">
    <property type="entry name" value="Methyltransf_11"/>
    <property type="match status" value="1"/>
</dbReference>
<gene>
    <name evidence="2" type="ORF">B7H23_07255</name>
</gene>
<proteinExistence type="predicted"/>
<dbReference type="EMBL" id="NBYO01000001">
    <property type="protein sequence ID" value="OXT02675.1"/>
    <property type="molecule type" value="Genomic_DNA"/>
</dbReference>
<keyword evidence="3" id="KW-1185">Reference proteome</keyword>
<keyword evidence="2" id="KW-0808">Transferase</keyword>
<keyword evidence="2" id="KW-0489">Methyltransferase</keyword>
<organism evidence="2 3">
    <name type="scientific">Notoacmeibacter marinus</name>
    <dbReference type="NCBI Taxonomy" id="1876515"/>
    <lineage>
        <taxon>Bacteria</taxon>
        <taxon>Pseudomonadati</taxon>
        <taxon>Pseudomonadota</taxon>
        <taxon>Alphaproteobacteria</taxon>
        <taxon>Hyphomicrobiales</taxon>
        <taxon>Notoacmeibacteraceae</taxon>
        <taxon>Notoacmeibacter</taxon>
    </lineage>
</organism>
<dbReference type="CDD" id="cd02440">
    <property type="entry name" value="AdoMet_MTases"/>
    <property type="match status" value="1"/>
</dbReference>
<evidence type="ECO:0000259" key="1">
    <source>
        <dbReference type="Pfam" id="PF08241"/>
    </source>
</evidence>
<sequence length="255" mass="28511">MHCEIRALRDFYASPLGGFAAVSITRALTAVWEPSASERFVGIGYPTPWLDRFSPDAERTLCFMPAGQGAVAWPSEQNSATALVFDEELPLADSSVDRLLYIHALEHSENPRETLTEAWRVLSPGGRVVAVVPSRRGLWARFEHTPFGTGRPFSEGQLSRLLEDSNLTVTHRVEALHFPPLRRRMGLRFAGTLERMGRRLWPVFAGVRIVVAEKRLYQGLPVAERASRRVFQPVLQPAGALSRHLRSLDMDSRAG</sequence>